<sequence length="50" mass="5996">MTISCLEDNKLPEVQRPGISDRKIFWTKKTHQCWILEQIIKYSISQNIVY</sequence>
<protein>
    <submittedName>
        <fullName evidence="1">Uncharacterized protein</fullName>
    </submittedName>
</protein>
<name>A0A2P2PTT1_RHIMU</name>
<evidence type="ECO:0000313" key="1">
    <source>
        <dbReference type="EMBL" id="MBX58152.1"/>
    </source>
</evidence>
<organism evidence="1">
    <name type="scientific">Rhizophora mucronata</name>
    <name type="common">Asiatic mangrove</name>
    <dbReference type="NCBI Taxonomy" id="61149"/>
    <lineage>
        <taxon>Eukaryota</taxon>
        <taxon>Viridiplantae</taxon>
        <taxon>Streptophyta</taxon>
        <taxon>Embryophyta</taxon>
        <taxon>Tracheophyta</taxon>
        <taxon>Spermatophyta</taxon>
        <taxon>Magnoliopsida</taxon>
        <taxon>eudicotyledons</taxon>
        <taxon>Gunneridae</taxon>
        <taxon>Pentapetalae</taxon>
        <taxon>rosids</taxon>
        <taxon>fabids</taxon>
        <taxon>Malpighiales</taxon>
        <taxon>Rhizophoraceae</taxon>
        <taxon>Rhizophora</taxon>
    </lineage>
</organism>
<dbReference type="EMBL" id="GGEC01077668">
    <property type="protein sequence ID" value="MBX58152.1"/>
    <property type="molecule type" value="Transcribed_RNA"/>
</dbReference>
<reference evidence="1" key="1">
    <citation type="submission" date="2018-02" db="EMBL/GenBank/DDBJ databases">
        <title>Rhizophora mucronata_Transcriptome.</title>
        <authorList>
            <person name="Meera S.P."/>
            <person name="Sreeshan A."/>
            <person name="Augustine A."/>
        </authorList>
    </citation>
    <scope>NUCLEOTIDE SEQUENCE</scope>
    <source>
        <tissue evidence="1">Leaf</tissue>
    </source>
</reference>
<proteinExistence type="predicted"/>
<accession>A0A2P2PTT1</accession>
<dbReference type="AlphaFoldDB" id="A0A2P2PTT1"/>